<dbReference type="Gene3D" id="3.10.20.90">
    <property type="entry name" value="Phosphatidylinositol 3-kinase Catalytic Subunit, Chain A, domain 1"/>
    <property type="match status" value="1"/>
</dbReference>
<dbReference type="EMBL" id="JAUESC010000388">
    <property type="protein sequence ID" value="KAK0572133.1"/>
    <property type="molecule type" value="Genomic_DNA"/>
</dbReference>
<sequence>MMLRLATGEFSPRVSVDGPRFSSALSFSSLMMDGLSRKSVSYEKLPEEPINLSVRKLDGSCFDIQVSKTATVGELKLAVEAAFCHMPKKGPGKISWPHVWGHFCLFFEGQKLVTDTDYIKKFYIKDGDQLQFIRHISSSCNLTKKRSKKRDPFSIEQDETLSQSSSCLEREQVPNKWEELDCDDMENGRYWHYDSNDESIDGLDESRFVHCWRVCVPKRKSKAFSARFDCGFFCSIRRLLQLCEGKYYTRTEASKEDIRLNVWRED</sequence>
<dbReference type="Pfam" id="PF18036">
    <property type="entry name" value="Ubiquitin_4"/>
    <property type="match status" value="1"/>
</dbReference>
<dbReference type="Proteomes" id="UP001168877">
    <property type="component" value="Unassembled WGS sequence"/>
</dbReference>
<evidence type="ECO:0000313" key="3">
    <source>
        <dbReference type="Proteomes" id="UP001168877"/>
    </source>
</evidence>
<dbReference type="PANTHER" id="PTHR14942:SF2">
    <property type="entry name" value="UBIQUITIN-LIKE SUPERFAMILY PROTEIN"/>
    <property type="match status" value="1"/>
</dbReference>
<evidence type="ECO:0000259" key="1">
    <source>
        <dbReference type="Pfam" id="PF18036"/>
    </source>
</evidence>
<dbReference type="AlphaFoldDB" id="A0AA39RED1"/>
<dbReference type="InterPro" id="IPR040610">
    <property type="entry name" value="SNRNP25_ubiquitin"/>
</dbReference>
<gene>
    <name evidence="2" type="ORF">LWI29_026613</name>
</gene>
<proteinExistence type="predicted"/>
<dbReference type="InterPro" id="IPR039690">
    <property type="entry name" value="SNRNP25"/>
</dbReference>
<organism evidence="2 3">
    <name type="scientific">Acer saccharum</name>
    <name type="common">Sugar maple</name>
    <dbReference type="NCBI Taxonomy" id="4024"/>
    <lineage>
        <taxon>Eukaryota</taxon>
        <taxon>Viridiplantae</taxon>
        <taxon>Streptophyta</taxon>
        <taxon>Embryophyta</taxon>
        <taxon>Tracheophyta</taxon>
        <taxon>Spermatophyta</taxon>
        <taxon>Magnoliopsida</taxon>
        <taxon>eudicotyledons</taxon>
        <taxon>Gunneridae</taxon>
        <taxon>Pentapetalae</taxon>
        <taxon>rosids</taxon>
        <taxon>malvids</taxon>
        <taxon>Sapindales</taxon>
        <taxon>Sapindaceae</taxon>
        <taxon>Hippocastanoideae</taxon>
        <taxon>Acereae</taxon>
        <taxon>Acer</taxon>
    </lineage>
</organism>
<comment type="caution">
    <text evidence="2">The sequence shown here is derived from an EMBL/GenBank/DDBJ whole genome shotgun (WGS) entry which is preliminary data.</text>
</comment>
<dbReference type="InterPro" id="IPR029071">
    <property type="entry name" value="Ubiquitin-like_domsf"/>
</dbReference>
<dbReference type="GO" id="GO:0000398">
    <property type="term" value="P:mRNA splicing, via spliceosome"/>
    <property type="evidence" value="ECO:0007669"/>
    <property type="project" value="InterPro"/>
</dbReference>
<reference evidence="2" key="1">
    <citation type="journal article" date="2022" name="Plant J.">
        <title>Strategies of tolerance reflected in two North American maple genomes.</title>
        <authorList>
            <person name="McEvoy S.L."/>
            <person name="Sezen U.U."/>
            <person name="Trouern-Trend A."/>
            <person name="McMahon S.M."/>
            <person name="Schaberg P.G."/>
            <person name="Yang J."/>
            <person name="Wegrzyn J.L."/>
            <person name="Swenson N.G."/>
        </authorList>
    </citation>
    <scope>NUCLEOTIDE SEQUENCE</scope>
    <source>
        <strain evidence="2">NS2018</strain>
    </source>
</reference>
<reference evidence="2" key="2">
    <citation type="submission" date="2023-06" db="EMBL/GenBank/DDBJ databases">
        <authorList>
            <person name="Swenson N.G."/>
            <person name="Wegrzyn J.L."/>
            <person name="Mcevoy S.L."/>
        </authorList>
    </citation>
    <scope>NUCLEOTIDE SEQUENCE</scope>
    <source>
        <strain evidence="2">NS2018</strain>
        <tissue evidence="2">Leaf</tissue>
    </source>
</reference>
<name>A0AA39RED1_ACESA</name>
<evidence type="ECO:0000313" key="2">
    <source>
        <dbReference type="EMBL" id="KAK0572133.1"/>
    </source>
</evidence>
<dbReference type="SUPFAM" id="SSF54236">
    <property type="entry name" value="Ubiquitin-like"/>
    <property type="match status" value="1"/>
</dbReference>
<dbReference type="PANTHER" id="PTHR14942">
    <property type="entry name" value="U11/U12 SMALL NUCLEAR RIBONUCLEOPROTEIN 25 KDA PROTEIN"/>
    <property type="match status" value="1"/>
</dbReference>
<feature type="domain" description="SNRNP25 ubiquitin-like" evidence="1">
    <location>
        <begin position="51"/>
        <end position="136"/>
    </location>
</feature>
<accession>A0AA39RED1</accession>
<dbReference type="CDD" id="cd17058">
    <property type="entry name" value="Ubl_SNRNP25"/>
    <property type="match status" value="1"/>
</dbReference>
<protein>
    <recommendedName>
        <fullName evidence="1">SNRNP25 ubiquitin-like domain-containing protein</fullName>
    </recommendedName>
</protein>
<keyword evidence="3" id="KW-1185">Reference proteome</keyword>